<dbReference type="InterPro" id="IPR005135">
    <property type="entry name" value="Endo/exonuclease/phosphatase"/>
</dbReference>
<name>A0A1I1NKD8_9BACT</name>
<dbReference type="Gene3D" id="3.60.10.10">
    <property type="entry name" value="Endonuclease/exonuclease/phosphatase"/>
    <property type="match status" value="1"/>
</dbReference>
<reference evidence="3 4" key="1">
    <citation type="submission" date="2016-10" db="EMBL/GenBank/DDBJ databases">
        <authorList>
            <person name="de Groot N.N."/>
        </authorList>
    </citation>
    <scope>NUCLEOTIDE SEQUENCE [LARGE SCALE GENOMIC DNA]</scope>
    <source>
        <strain evidence="3 4">DSM 6793</strain>
    </source>
</reference>
<dbReference type="SUPFAM" id="SSF56219">
    <property type="entry name" value="DNase I-like"/>
    <property type="match status" value="1"/>
</dbReference>
<feature type="chain" id="PRO_5011681137" evidence="1">
    <location>
        <begin position="23"/>
        <end position="338"/>
    </location>
</feature>
<proteinExistence type="predicted"/>
<evidence type="ECO:0000313" key="3">
    <source>
        <dbReference type="EMBL" id="SFC98111.1"/>
    </source>
</evidence>
<dbReference type="EMBL" id="FOLE01000016">
    <property type="protein sequence ID" value="SFC98111.1"/>
    <property type="molecule type" value="Genomic_DNA"/>
</dbReference>
<dbReference type="InterPro" id="IPR036691">
    <property type="entry name" value="Endo/exonu/phosph_ase_sf"/>
</dbReference>
<dbReference type="OrthoDB" id="9802724at2"/>
<sequence length="338" mass="38349">MKSIRFFAIAAMLLALGGNLQAAPKKITVAFYNLENLFDTEDDPTIDDEEFLPTGKNRWDADRYQRKLEHMADVIAQIGDEDGPEVLGVCEVENRKVMQDLIATPKLRDRNYDIVHVNSPDGRGIDVGFFYKKDVFTYLSHRALNVSFADEPTLKTRDILMVKGLLKGDTVYFFVNHWPSRRGGAASDGKRKAAATRTRGVIDSILTQSPNAKILLMGDFNDEPTNESIKDVLNASGNEKELKDKQLYNAMWDLKQAGRGSHSYQKEWSMLDQMIISQGFLNKKSKGAQYVKKSANIYEADFMKETNEKYKGQPLRTYVGPKYMGGYSDHFPVYLQLK</sequence>
<keyword evidence="4" id="KW-1185">Reference proteome</keyword>
<keyword evidence="3" id="KW-0269">Exonuclease</keyword>
<dbReference type="GO" id="GO:0004519">
    <property type="term" value="F:endonuclease activity"/>
    <property type="evidence" value="ECO:0007669"/>
    <property type="project" value="UniProtKB-KW"/>
</dbReference>
<dbReference type="STRING" id="927664.SAMN05421780_11613"/>
<dbReference type="RefSeq" id="WP_091516657.1">
    <property type="nucleotide sequence ID" value="NZ_FOLE01000016.1"/>
</dbReference>
<feature type="signal peptide" evidence="1">
    <location>
        <begin position="1"/>
        <end position="22"/>
    </location>
</feature>
<keyword evidence="3" id="KW-0378">Hydrolase</keyword>
<keyword evidence="3" id="KW-0255">Endonuclease</keyword>
<dbReference type="Pfam" id="PF19580">
    <property type="entry name" value="Exo_endo_phos_3"/>
    <property type="match status" value="1"/>
</dbReference>
<dbReference type="GO" id="GO:0004527">
    <property type="term" value="F:exonuclease activity"/>
    <property type="evidence" value="ECO:0007669"/>
    <property type="project" value="UniProtKB-KW"/>
</dbReference>
<feature type="domain" description="Endonuclease/exonuclease/phosphatase" evidence="2">
    <location>
        <begin position="28"/>
        <end position="337"/>
    </location>
</feature>
<gene>
    <name evidence="3" type="ORF">SAMN05421780_11613</name>
</gene>
<dbReference type="AlphaFoldDB" id="A0A1I1NKD8"/>
<dbReference type="PANTHER" id="PTHR42834">
    <property type="entry name" value="ENDONUCLEASE/EXONUCLEASE/PHOSPHATASE FAMILY PROTEIN (AFU_ORTHOLOGUE AFUA_3G09210)"/>
    <property type="match status" value="1"/>
</dbReference>
<accession>A0A1I1NKD8</accession>
<dbReference type="PANTHER" id="PTHR42834:SF1">
    <property type="entry name" value="ENDONUCLEASE_EXONUCLEASE_PHOSPHATASE FAMILY PROTEIN (AFU_ORTHOLOGUE AFUA_3G09210)"/>
    <property type="match status" value="1"/>
</dbReference>
<protein>
    <submittedName>
        <fullName evidence="3">Endonuclease/Exonuclease/phosphatase family protein</fullName>
    </submittedName>
</protein>
<dbReference type="Proteomes" id="UP000199514">
    <property type="component" value="Unassembled WGS sequence"/>
</dbReference>
<keyword evidence="3" id="KW-0540">Nuclease</keyword>
<evidence type="ECO:0000256" key="1">
    <source>
        <dbReference type="SAM" id="SignalP"/>
    </source>
</evidence>
<evidence type="ECO:0000313" key="4">
    <source>
        <dbReference type="Proteomes" id="UP000199514"/>
    </source>
</evidence>
<organism evidence="3 4">
    <name type="scientific">Flexibacter flexilis DSM 6793</name>
    <dbReference type="NCBI Taxonomy" id="927664"/>
    <lineage>
        <taxon>Bacteria</taxon>
        <taxon>Pseudomonadati</taxon>
        <taxon>Bacteroidota</taxon>
        <taxon>Cytophagia</taxon>
        <taxon>Cytophagales</taxon>
        <taxon>Flexibacteraceae</taxon>
        <taxon>Flexibacter</taxon>
    </lineage>
</organism>
<evidence type="ECO:0000259" key="2">
    <source>
        <dbReference type="Pfam" id="PF19580"/>
    </source>
</evidence>
<keyword evidence="1" id="KW-0732">Signal</keyword>